<dbReference type="PANTHER" id="PTHR32552">
    <property type="entry name" value="FERRICHROME IRON RECEPTOR-RELATED"/>
    <property type="match status" value="1"/>
</dbReference>
<dbReference type="Gene3D" id="2.40.170.20">
    <property type="entry name" value="TonB-dependent receptor, beta-barrel domain"/>
    <property type="match status" value="2"/>
</dbReference>
<feature type="domain" description="TonB-dependent receptor-like beta-barrel" evidence="10">
    <location>
        <begin position="335"/>
        <end position="532"/>
    </location>
</feature>
<feature type="non-terminal residue" evidence="12">
    <location>
        <position position="538"/>
    </location>
</feature>
<feature type="domain" description="TonB-dependent receptor plug" evidence="11">
    <location>
        <begin position="48"/>
        <end position="157"/>
    </location>
</feature>
<proteinExistence type="predicted"/>
<evidence type="ECO:0000256" key="2">
    <source>
        <dbReference type="ARBA" id="ARBA00022448"/>
    </source>
</evidence>
<keyword evidence="2" id="KW-0813">Transport</keyword>
<evidence type="ECO:0000256" key="6">
    <source>
        <dbReference type="ARBA" id="ARBA00023065"/>
    </source>
</evidence>
<evidence type="ECO:0000259" key="10">
    <source>
        <dbReference type="Pfam" id="PF00593"/>
    </source>
</evidence>
<feature type="non-terminal residue" evidence="12">
    <location>
        <position position="1"/>
    </location>
</feature>
<dbReference type="AlphaFoldDB" id="A0A382CNZ7"/>
<name>A0A382CNZ7_9ZZZZ</name>
<evidence type="ECO:0000256" key="3">
    <source>
        <dbReference type="ARBA" id="ARBA00022496"/>
    </source>
</evidence>
<keyword evidence="3" id="KW-0410">Iron transport</keyword>
<dbReference type="InterPro" id="IPR000531">
    <property type="entry name" value="Beta-barrel_TonB"/>
</dbReference>
<organism evidence="12">
    <name type="scientific">marine metagenome</name>
    <dbReference type="NCBI Taxonomy" id="408172"/>
    <lineage>
        <taxon>unclassified sequences</taxon>
        <taxon>metagenomes</taxon>
        <taxon>ecological metagenomes</taxon>
    </lineage>
</organism>
<keyword evidence="8" id="KW-0472">Membrane</keyword>
<gene>
    <name evidence="12" type="ORF">METZ01_LOCUS180802</name>
</gene>
<evidence type="ECO:0000256" key="5">
    <source>
        <dbReference type="ARBA" id="ARBA00023004"/>
    </source>
</evidence>
<dbReference type="PANTHER" id="PTHR32552:SF81">
    <property type="entry name" value="TONB-DEPENDENT OUTER MEMBRANE RECEPTOR"/>
    <property type="match status" value="1"/>
</dbReference>
<evidence type="ECO:0000313" key="12">
    <source>
        <dbReference type="EMBL" id="SVB27948.1"/>
    </source>
</evidence>
<dbReference type="GO" id="GO:0009279">
    <property type="term" value="C:cell outer membrane"/>
    <property type="evidence" value="ECO:0007669"/>
    <property type="project" value="UniProtKB-SubCell"/>
</dbReference>
<keyword evidence="6" id="KW-0406">Ion transport</keyword>
<dbReference type="SUPFAM" id="SSF56935">
    <property type="entry name" value="Porins"/>
    <property type="match status" value="1"/>
</dbReference>
<keyword evidence="7" id="KW-0798">TonB box</keyword>
<keyword evidence="5" id="KW-0408">Iron</keyword>
<evidence type="ECO:0000259" key="11">
    <source>
        <dbReference type="Pfam" id="PF07715"/>
    </source>
</evidence>
<keyword evidence="4" id="KW-0812">Transmembrane</keyword>
<dbReference type="InterPro" id="IPR039426">
    <property type="entry name" value="TonB-dep_rcpt-like"/>
</dbReference>
<dbReference type="PROSITE" id="PS52016">
    <property type="entry name" value="TONB_DEPENDENT_REC_3"/>
    <property type="match status" value="1"/>
</dbReference>
<dbReference type="Pfam" id="PF07715">
    <property type="entry name" value="Plug"/>
    <property type="match status" value="1"/>
</dbReference>
<dbReference type="GO" id="GO:0006826">
    <property type="term" value="P:iron ion transport"/>
    <property type="evidence" value="ECO:0007669"/>
    <property type="project" value="UniProtKB-KW"/>
</dbReference>
<dbReference type="InterPro" id="IPR036942">
    <property type="entry name" value="Beta-barrel_TonB_sf"/>
</dbReference>
<dbReference type="Pfam" id="PF00593">
    <property type="entry name" value="TonB_dep_Rec_b-barrel"/>
    <property type="match status" value="1"/>
</dbReference>
<evidence type="ECO:0000256" key="4">
    <source>
        <dbReference type="ARBA" id="ARBA00022692"/>
    </source>
</evidence>
<accession>A0A382CNZ7</accession>
<evidence type="ECO:0000256" key="7">
    <source>
        <dbReference type="ARBA" id="ARBA00023077"/>
    </source>
</evidence>
<evidence type="ECO:0008006" key="13">
    <source>
        <dbReference type="Google" id="ProtNLM"/>
    </source>
</evidence>
<protein>
    <recommendedName>
        <fullName evidence="13">TonB-dependent receptor plug domain-containing protein</fullName>
    </recommendedName>
</protein>
<comment type="subcellular location">
    <subcellularLocation>
        <location evidence="1">Cell outer membrane</location>
        <topology evidence="1">Multi-pass membrane protein</topology>
    </subcellularLocation>
</comment>
<evidence type="ECO:0000256" key="8">
    <source>
        <dbReference type="ARBA" id="ARBA00023136"/>
    </source>
</evidence>
<evidence type="ECO:0000256" key="1">
    <source>
        <dbReference type="ARBA" id="ARBA00004571"/>
    </source>
</evidence>
<dbReference type="EMBL" id="UINC01035479">
    <property type="protein sequence ID" value="SVB27948.1"/>
    <property type="molecule type" value="Genomic_DNA"/>
</dbReference>
<evidence type="ECO:0000256" key="9">
    <source>
        <dbReference type="ARBA" id="ARBA00023237"/>
    </source>
</evidence>
<keyword evidence="9" id="KW-0998">Cell outer membrane</keyword>
<sequence>MKLIHKLTTLSLTIAMMSFALPANIYAQDGILAIEEIIVTSRKREETLMEVPVTVTAFGSKAIEEMALDELPDFVNFTPGFHYSEHSVGKGGRFNRRLLFRGMNPRTDRQTRQGATVFIDGAPILGSEIGSTDNYERIEIIKGPQSAYFGRSTFSGAINAVTKTPGDEWKSRISVEAGNFGTTDISGQIEGPISDTLSIRLSARNYDTDGEFDNASDPGTTLGAESTSDVALSLFAQPSDKLSVKLRLHSWVDDDGPSVGVFVANPEHPGLFNCSPGGSTAGGGGMWLCGDVPFLGTSLVGMDTILTPTLQSKYFSSAMIDSYDRVFQPKHSMGLERHAQEASLVIDYEMDNGMTLSVRTAAHKNEYSSFEDFDRRVTAGKLGNYLGFMASADTYNMTLTQNKDSSSEIRLTSAADSRINWMVGASYTSIEARLVGYSVLWGGSPNPNQSISTFDPETRAIFASVGYDISDTLSLSVEARRQEDKVIEGTVGNTPLQNTFKSTTPRVILDYKPREGTTFYAIYAEGVNPGQFNAGLLN</sequence>
<dbReference type="InterPro" id="IPR012910">
    <property type="entry name" value="Plug_dom"/>
</dbReference>
<reference evidence="12" key="1">
    <citation type="submission" date="2018-05" db="EMBL/GenBank/DDBJ databases">
        <authorList>
            <person name="Lanie J.A."/>
            <person name="Ng W.-L."/>
            <person name="Kazmierczak K.M."/>
            <person name="Andrzejewski T.M."/>
            <person name="Davidsen T.M."/>
            <person name="Wayne K.J."/>
            <person name="Tettelin H."/>
            <person name="Glass J.I."/>
            <person name="Rusch D."/>
            <person name="Podicherti R."/>
            <person name="Tsui H.-C.T."/>
            <person name="Winkler M.E."/>
        </authorList>
    </citation>
    <scope>NUCLEOTIDE SEQUENCE</scope>
</reference>